<gene>
    <name evidence="3" type="ORF">OSCT_1061</name>
</gene>
<proteinExistence type="inferred from homology"/>
<dbReference type="AlphaFoldDB" id="E1ICL0"/>
<dbReference type="STRING" id="765420.OSCT_1061"/>
<dbReference type="Gene3D" id="3.90.25.10">
    <property type="entry name" value="UDP-galactose 4-epimerase, domain 1"/>
    <property type="match status" value="1"/>
</dbReference>
<dbReference type="Pfam" id="PF01370">
    <property type="entry name" value="Epimerase"/>
    <property type="match status" value="1"/>
</dbReference>
<dbReference type="eggNOG" id="COG0451">
    <property type="taxonomic scope" value="Bacteria"/>
</dbReference>
<dbReference type="SUPFAM" id="SSF51735">
    <property type="entry name" value="NAD(P)-binding Rossmann-fold domains"/>
    <property type="match status" value="1"/>
</dbReference>
<comment type="similarity">
    <text evidence="1">Belongs to the NAD(P)-dependent epimerase/dehydratase family.</text>
</comment>
<evidence type="ECO:0000313" key="4">
    <source>
        <dbReference type="Proteomes" id="UP000054010"/>
    </source>
</evidence>
<dbReference type="Gene3D" id="3.40.50.720">
    <property type="entry name" value="NAD(P)-binding Rossmann-like Domain"/>
    <property type="match status" value="1"/>
</dbReference>
<name>E1ICL0_9CHLR</name>
<comment type="caution">
    <text evidence="3">The sequence shown here is derived from an EMBL/GenBank/DDBJ whole genome shotgun (WGS) entry which is preliminary data.</text>
</comment>
<dbReference type="PRINTS" id="PR01713">
    <property type="entry name" value="NUCEPIMERASE"/>
</dbReference>
<keyword evidence="4" id="KW-1185">Reference proteome</keyword>
<feature type="domain" description="NAD-dependent epimerase/dehydratase" evidence="2">
    <location>
        <begin position="1"/>
        <end position="228"/>
    </location>
</feature>
<evidence type="ECO:0000313" key="3">
    <source>
        <dbReference type="EMBL" id="EFO81077.1"/>
    </source>
</evidence>
<protein>
    <submittedName>
        <fullName evidence="3">NAD-dependent epimerase/dehydratase</fullName>
    </submittedName>
</protein>
<dbReference type="PANTHER" id="PTHR43000">
    <property type="entry name" value="DTDP-D-GLUCOSE 4,6-DEHYDRATASE-RELATED"/>
    <property type="match status" value="1"/>
</dbReference>
<organism evidence="3 4">
    <name type="scientific">Oscillochloris trichoides DG-6</name>
    <dbReference type="NCBI Taxonomy" id="765420"/>
    <lineage>
        <taxon>Bacteria</taxon>
        <taxon>Bacillati</taxon>
        <taxon>Chloroflexota</taxon>
        <taxon>Chloroflexia</taxon>
        <taxon>Chloroflexales</taxon>
        <taxon>Chloroflexineae</taxon>
        <taxon>Oscillochloridaceae</taxon>
        <taxon>Oscillochloris</taxon>
    </lineage>
</organism>
<dbReference type="HOGENOM" id="CLU_007383_1_7_0"/>
<dbReference type="InterPro" id="IPR036291">
    <property type="entry name" value="NAD(P)-bd_dom_sf"/>
</dbReference>
<reference evidence="3 4" key="1">
    <citation type="journal article" date="2011" name="J. Bacteriol.">
        <title>Draft genome sequence of the anoxygenic filamentous phototrophic bacterium Oscillochloris trichoides subsp. DG-6.</title>
        <authorList>
            <person name="Kuznetsov B.B."/>
            <person name="Ivanovsky R.N."/>
            <person name="Keppen O.I."/>
            <person name="Sukhacheva M.V."/>
            <person name="Bumazhkin B.K."/>
            <person name="Patutina E.O."/>
            <person name="Beletsky A.V."/>
            <person name="Mardanov A.V."/>
            <person name="Baslerov R.V."/>
            <person name="Panteleeva A.N."/>
            <person name="Kolganova T.V."/>
            <person name="Ravin N.V."/>
            <person name="Skryabin K.G."/>
        </authorList>
    </citation>
    <scope>NUCLEOTIDE SEQUENCE [LARGE SCALE GENOMIC DNA]</scope>
    <source>
        <strain evidence="3 4">DG-6</strain>
    </source>
</reference>
<sequence length="312" mass="35075">MITGSSGQIGTNLALRLLAEGHTVFGVDRRVNPWTQAFPTLLQDLAAPQRDFAGGIGGAPYPACDLVVHLAANAKVHELVEQPHRALENISLCFNVLEYCRVQRLPIIFASSREVYGDIHRYLTSETSADFSYTESPYSASKIAGEALIYSYARCYDLPYLIFRFSNVYGRYDSDIERMERVIPLFMRRIAQGEPITIYGREKILDFTYVDDCVDGIVRGIERLHAGRLRNRTINLAYGEGNSLVRMAELLGAALGRQPNMIVEASKRPGEVRYYVADISLARELLGYTPQVNLAEGLRRAVAWWQSWEASQ</sequence>
<dbReference type="InterPro" id="IPR001509">
    <property type="entry name" value="Epimerase_deHydtase"/>
</dbReference>
<accession>E1ICL0</accession>
<dbReference type="Proteomes" id="UP000054010">
    <property type="component" value="Unassembled WGS sequence"/>
</dbReference>
<dbReference type="EMBL" id="ADVR01000028">
    <property type="protein sequence ID" value="EFO81077.1"/>
    <property type="molecule type" value="Genomic_DNA"/>
</dbReference>
<evidence type="ECO:0000259" key="2">
    <source>
        <dbReference type="Pfam" id="PF01370"/>
    </source>
</evidence>
<evidence type="ECO:0000256" key="1">
    <source>
        <dbReference type="ARBA" id="ARBA00007637"/>
    </source>
</evidence>